<dbReference type="Gene3D" id="3.20.20.80">
    <property type="entry name" value="Glycosidases"/>
    <property type="match status" value="1"/>
</dbReference>
<sequence>MPDWVEHAMWWHVYPLGFTGAEKQALPDDAAPVHRFEHLTRWLDHVVGLGLNGVALGPVFASQTHGYDTVDHLRVDPRLGTEEDLVAFVDAAHARGLRVTLDGVFNHVGRGFGPFQDVLREDPGADAASWFRLRWPAGAAPGTEPDYDDFEGHHALVALNHDEPAVAGYVTDVMNHWLDRGVDGWRLDAAYAVPAAFWARVLPGVRAAHPDAYVFGEVLHGDYAAFVTESGVDAVTQYELWKSTWSSLNDGNFFELTWTLSRHEALLDTFVPVTFVGNHDVTRLASRLTDRRHVAHAVAVLLTVGGTPTVYAGDELGMTGVKEEREGGDDAVRPVFPATPGDLDGEAAEAFRLHHDLIGVRRRHPWLHRARVEVLTCTNTRLVYRSHAGDAAVLVALSLEDEPVTLDVPGATGVLAGDAELHGRDGGGAVVGLAPHGWAVLATG</sequence>
<accession>A0A021VVG5</accession>
<evidence type="ECO:0000313" key="5">
    <source>
        <dbReference type="Proteomes" id="UP000019753"/>
    </source>
</evidence>
<dbReference type="SUPFAM" id="SSF51445">
    <property type="entry name" value="(Trans)glycosidases"/>
    <property type="match status" value="1"/>
</dbReference>
<dbReference type="Proteomes" id="UP000019753">
    <property type="component" value="Unassembled WGS sequence"/>
</dbReference>
<organism evidence="4 5">
    <name type="scientific">Actinotalea ferrariae CF5-4</name>
    <dbReference type="NCBI Taxonomy" id="948458"/>
    <lineage>
        <taxon>Bacteria</taxon>
        <taxon>Bacillati</taxon>
        <taxon>Actinomycetota</taxon>
        <taxon>Actinomycetes</taxon>
        <taxon>Micrococcales</taxon>
        <taxon>Cellulomonadaceae</taxon>
        <taxon>Actinotalea</taxon>
    </lineage>
</organism>
<name>A0A021VVG5_9CELL</name>
<evidence type="ECO:0000256" key="2">
    <source>
        <dbReference type="ARBA" id="ARBA00023295"/>
    </source>
</evidence>
<dbReference type="OrthoDB" id="9802433at2"/>
<evidence type="ECO:0000313" key="4">
    <source>
        <dbReference type="EMBL" id="EYR65184.1"/>
    </source>
</evidence>
<evidence type="ECO:0000256" key="1">
    <source>
        <dbReference type="ARBA" id="ARBA00022801"/>
    </source>
</evidence>
<dbReference type="PANTHER" id="PTHR10357:SF210">
    <property type="entry name" value="MALTODEXTRIN GLUCOSIDASE"/>
    <property type="match status" value="1"/>
</dbReference>
<dbReference type="Pfam" id="PF00128">
    <property type="entry name" value="Alpha-amylase"/>
    <property type="match status" value="1"/>
</dbReference>
<dbReference type="CDD" id="cd11354">
    <property type="entry name" value="AmyAc_bac_CMD_like"/>
    <property type="match status" value="1"/>
</dbReference>
<dbReference type="GO" id="GO:0016798">
    <property type="term" value="F:hydrolase activity, acting on glycosyl bonds"/>
    <property type="evidence" value="ECO:0007669"/>
    <property type="project" value="UniProtKB-KW"/>
</dbReference>
<keyword evidence="1" id="KW-0378">Hydrolase</keyword>
<feature type="domain" description="Glycosyl hydrolase family 13 catalytic" evidence="3">
    <location>
        <begin position="12"/>
        <end position="361"/>
    </location>
</feature>
<dbReference type="InterPro" id="IPR006047">
    <property type="entry name" value="GH13_cat_dom"/>
</dbReference>
<dbReference type="PANTHER" id="PTHR10357">
    <property type="entry name" value="ALPHA-AMYLASE FAMILY MEMBER"/>
    <property type="match status" value="1"/>
</dbReference>
<dbReference type="AlphaFoldDB" id="A0A021VVG5"/>
<comment type="caution">
    <text evidence="4">The sequence shown here is derived from an EMBL/GenBank/DDBJ whole genome shotgun (WGS) entry which is preliminary data.</text>
</comment>
<keyword evidence="5" id="KW-1185">Reference proteome</keyword>
<dbReference type="EMBL" id="AXCW01000002">
    <property type="protein sequence ID" value="EYR65184.1"/>
    <property type="molecule type" value="Genomic_DNA"/>
</dbReference>
<protein>
    <submittedName>
        <fullName evidence="4">Alpha-amylase</fullName>
    </submittedName>
</protein>
<dbReference type="InterPro" id="IPR017853">
    <property type="entry name" value="GH"/>
</dbReference>
<proteinExistence type="predicted"/>
<reference evidence="4 5" key="1">
    <citation type="submission" date="2014-01" db="EMBL/GenBank/DDBJ databases">
        <title>Actinotalea ferrariae CF5-4.</title>
        <authorList>
            <person name="Chen F."/>
            <person name="Li Y."/>
            <person name="Wang G."/>
        </authorList>
    </citation>
    <scope>NUCLEOTIDE SEQUENCE [LARGE SCALE GENOMIC DNA]</scope>
    <source>
        <strain evidence="4 5">CF5-4</strain>
    </source>
</reference>
<evidence type="ECO:0000259" key="3">
    <source>
        <dbReference type="SMART" id="SM00642"/>
    </source>
</evidence>
<gene>
    <name evidence="4" type="ORF">N866_05905</name>
</gene>
<keyword evidence="2" id="KW-0326">Glycosidase</keyword>
<dbReference type="GO" id="GO:0005975">
    <property type="term" value="P:carbohydrate metabolic process"/>
    <property type="evidence" value="ECO:0007669"/>
    <property type="project" value="InterPro"/>
</dbReference>
<dbReference type="SMART" id="SM00642">
    <property type="entry name" value="Aamy"/>
    <property type="match status" value="1"/>
</dbReference>